<dbReference type="GO" id="GO:0004722">
    <property type="term" value="F:protein serine/threonine phosphatase activity"/>
    <property type="evidence" value="ECO:0007669"/>
    <property type="project" value="UniProtKB-EC"/>
</dbReference>
<protein>
    <recommendedName>
        <fullName evidence="7">Serine/threonine-protein phosphatase</fullName>
        <ecNumber evidence="7">3.1.3.16</ecNumber>
    </recommendedName>
</protein>
<keyword evidence="2" id="KW-0479">Metal-binding</keyword>
<dbReference type="SUPFAM" id="SSF56300">
    <property type="entry name" value="Metallo-dependent phosphatases"/>
    <property type="match status" value="1"/>
</dbReference>
<evidence type="ECO:0000313" key="10">
    <source>
        <dbReference type="EMBL" id="OBZ90118.1"/>
    </source>
</evidence>
<dbReference type="FunCoup" id="A0A1C7NM76">
    <property type="interactions" value="266"/>
</dbReference>
<dbReference type="Pfam" id="PF00149">
    <property type="entry name" value="Metallophos"/>
    <property type="match status" value="1"/>
</dbReference>
<dbReference type="EMBL" id="LUGH01000063">
    <property type="protein sequence ID" value="OBZ90118.1"/>
    <property type="molecule type" value="Genomic_DNA"/>
</dbReference>
<comment type="caution">
    <text evidence="10">The sequence shown here is derived from an EMBL/GenBank/DDBJ whole genome shotgun (WGS) entry which is preliminary data.</text>
</comment>
<dbReference type="GO" id="GO:0046872">
    <property type="term" value="F:metal ion binding"/>
    <property type="evidence" value="ECO:0007669"/>
    <property type="project" value="UniProtKB-KW"/>
</dbReference>
<comment type="similarity">
    <text evidence="6">Belongs to the PPP phosphatase family. PP-Z subfamily.</text>
</comment>
<evidence type="ECO:0000313" key="11">
    <source>
        <dbReference type="Proteomes" id="UP000093000"/>
    </source>
</evidence>
<dbReference type="GO" id="GO:0006883">
    <property type="term" value="P:intracellular sodium ion homeostasis"/>
    <property type="evidence" value="ECO:0007669"/>
    <property type="project" value="EnsemblFungi"/>
</dbReference>
<dbReference type="PRINTS" id="PR00114">
    <property type="entry name" value="STPHPHTASE"/>
</dbReference>
<proteinExistence type="inferred from homology"/>
<dbReference type="PANTHER" id="PTHR11668">
    <property type="entry name" value="SERINE/THREONINE PROTEIN PHOSPHATASE"/>
    <property type="match status" value="1"/>
</dbReference>
<feature type="compositionally biased region" description="Basic residues" evidence="8">
    <location>
        <begin position="9"/>
        <end position="19"/>
    </location>
</feature>
<dbReference type="OrthoDB" id="1930084at2759"/>
<organism evidence="10 11">
    <name type="scientific">Choanephora cucurbitarum</name>
    <dbReference type="NCBI Taxonomy" id="101091"/>
    <lineage>
        <taxon>Eukaryota</taxon>
        <taxon>Fungi</taxon>
        <taxon>Fungi incertae sedis</taxon>
        <taxon>Mucoromycota</taxon>
        <taxon>Mucoromycotina</taxon>
        <taxon>Mucoromycetes</taxon>
        <taxon>Mucorales</taxon>
        <taxon>Mucorineae</taxon>
        <taxon>Choanephoraceae</taxon>
        <taxon>Choanephoroideae</taxon>
        <taxon>Choanephora</taxon>
    </lineage>
</organism>
<feature type="region of interest" description="Disordered" evidence="8">
    <location>
        <begin position="1"/>
        <end position="40"/>
    </location>
</feature>
<sequence>MGNNVSTKRNAKKERRANKSKSMPLPPRIEVTENEHSTNTAHSVNSILLTSKKNNTVTNNTLAQLNPDYPLPNNNNEDTLPRGTDPFQGKVENLHQHKLLAASDFWPPQQQQQQQVEDYNQLTVGSLNQLTVNSMASDYSSTTNIDDYINRLLEAGYASKVSKQLCLKNSEVTAICRAAMDIFLSQPSLLELSPPVKVVGDTHGQYTDLIRLFEMGGFPPTSNYLFLGDYVDRGKQSLENMLLLFCYKIKYPENFFLLRGNHECANVTKVYGFYDECKRRLSPKMWRTFVDVFNTLPIAALVAGKIFCVHGGLSPSLHSMDDIRQIQRPTDVPDYGLLNDLLWSDPADIEGDWEDNERGVSYVFGKKIINEFLAKYDLDLVCRAHMVVEDGYEFFSNRSLVTVFSAPNYCGEFDNFGAIMSVNEDLLCSFELLTPADHPLAKERLRQTKNTKR</sequence>
<dbReference type="InterPro" id="IPR006186">
    <property type="entry name" value="Ser/Thr-sp_prot-phosphatase"/>
</dbReference>
<dbReference type="GO" id="GO:0000324">
    <property type="term" value="C:fungal-type vacuole"/>
    <property type="evidence" value="ECO:0007669"/>
    <property type="project" value="EnsemblFungi"/>
</dbReference>
<dbReference type="EC" id="3.1.3.16" evidence="7"/>
<evidence type="ECO:0000259" key="9">
    <source>
        <dbReference type="PROSITE" id="PS00125"/>
    </source>
</evidence>
<dbReference type="SMART" id="SM00156">
    <property type="entry name" value="PP2Ac"/>
    <property type="match status" value="1"/>
</dbReference>
<evidence type="ECO:0000256" key="2">
    <source>
        <dbReference type="ARBA" id="ARBA00022723"/>
    </source>
</evidence>
<evidence type="ECO:0000256" key="8">
    <source>
        <dbReference type="SAM" id="MobiDB-lite"/>
    </source>
</evidence>
<dbReference type="PIRSF" id="PIRSF000909">
    <property type="entry name" value="PPPtase_PPZ"/>
    <property type="match status" value="1"/>
</dbReference>
<evidence type="ECO:0000256" key="5">
    <source>
        <dbReference type="ARBA" id="ARBA00023211"/>
    </source>
</evidence>
<dbReference type="GO" id="GO:0005634">
    <property type="term" value="C:nucleus"/>
    <property type="evidence" value="ECO:0007669"/>
    <property type="project" value="EnsemblFungi"/>
</dbReference>
<dbReference type="Proteomes" id="UP000093000">
    <property type="component" value="Unassembled WGS sequence"/>
</dbReference>
<accession>A0A1C7NM76</accession>
<evidence type="ECO:0000256" key="3">
    <source>
        <dbReference type="ARBA" id="ARBA00022801"/>
    </source>
</evidence>
<evidence type="ECO:0000256" key="1">
    <source>
        <dbReference type="ARBA" id="ARBA00001936"/>
    </source>
</evidence>
<feature type="domain" description="Serine/threonine specific protein phosphatases" evidence="9">
    <location>
        <begin position="258"/>
        <end position="263"/>
    </location>
</feature>
<dbReference type="PROSITE" id="PS00125">
    <property type="entry name" value="SER_THR_PHOSPHATASE"/>
    <property type="match status" value="1"/>
</dbReference>
<dbReference type="InterPro" id="IPR031675">
    <property type="entry name" value="STPPase_N"/>
</dbReference>
<gene>
    <name evidence="10" type="primary">pzh1_0</name>
    <name evidence="10" type="ORF">A0J61_01841</name>
</gene>
<keyword evidence="4" id="KW-0904">Protein phosphatase</keyword>
<keyword evidence="5" id="KW-0464">Manganese</keyword>
<dbReference type="Pfam" id="PF16891">
    <property type="entry name" value="STPPase_N"/>
    <property type="match status" value="1"/>
</dbReference>
<dbReference type="FunFam" id="3.60.21.10:FF:000006">
    <property type="entry name" value="Serine/threonine-protein phosphatase"/>
    <property type="match status" value="1"/>
</dbReference>
<evidence type="ECO:0000256" key="7">
    <source>
        <dbReference type="RuleBase" id="RU004273"/>
    </source>
</evidence>
<dbReference type="STRING" id="101091.A0A1C7NM76"/>
<dbReference type="InterPro" id="IPR029052">
    <property type="entry name" value="Metallo-depent_PP-like"/>
</dbReference>
<name>A0A1C7NM76_9FUNG</name>
<keyword evidence="3 7" id="KW-0378">Hydrolase</keyword>
<comment type="cofactor">
    <cofactor evidence="1">
        <name>Mn(2+)</name>
        <dbReference type="ChEBI" id="CHEBI:29035"/>
    </cofactor>
</comment>
<dbReference type="Gene3D" id="3.60.21.10">
    <property type="match status" value="1"/>
</dbReference>
<dbReference type="InParanoid" id="A0A1C7NM76"/>
<dbReference type="InterPro" id="IPR004843">
    <property type="entry name" value="Calcineurin-like_PHP"/>
</dbReference>
<dbReference type="InterPro" id="IPR050341">
    <property type="entry name" value="PP1_catalytic_subunit"/>
</dbReference>
<evidence type="ECO:0000256" key="4">
    <source>
        <dbReference type="ARBA" id="ARBA00022912"/>
    </source>
</evidence>
<dbReference type="PANTHER" id="PTHR11668:SF484">
    <property type="entry name" value="SERINE_THREONINE-PROTEIN PHOSPHATASE PP-Z1-RELATED"/>
    <property type="match status" value="1"/>
</dbReference>
<keyword evidence="11" id="KW-1185">Reference proteome</keyword>
<reference evidence="10 11" key="1">
    <citation type="submission" date="2016-03" db="EMBL/GenBank/DDBJ databases">
        <title>Choanephora cucurbitarum.</title>
        <authorList>
            <person name="Min B."/>
            <person name="Park H."/>
            <person name="Park J.-H."/>
            <person name="Shin H.-D."/>
            <person name="Choi I.-G."/>
        </authorList>
    </citation>
    <scope>NUCLEOTIDE SEQUENCE [LARGE SCALE GENOMIC DNA]</scope>
    <source>
        <strain evidence="10 11">KUS-F28377</strain>
    </source>
</reference>
<dbReference type="AlphaFoldDB" id="A0A1C7NM76"/>
<dbReference type="GO" id="GO:0008104">
    <property type="term" value="P:intracellular protein localization"/>
    <property type="evidence" value="ECO:0007669"/>
    <property type="project" value="EnsemblFungi"/>
</dbReference>
<comment type="catalytic activity">
    <reaction evidence="7">
        <text>O-phospho-L-threonyl-[protein] + H2O = L-threonyl-[protein] + phosphate</text>
        <dbReference type="Rhea" id="RHEA:47004"/>
        <dbReference type="Rhea" id="RHEA-COMP:11060"/>
        <dbReference type="Rhea" id="RHEA-COMP:11605"/>
        <dbReference type="ChEBI" id="CHEBI:15377"/>
        <dbReference type="ChEBI" id="CHEBI:30013"/>
        <dbReference type="ChEBI" id="CHEBI:43474"/>
        <dbReference type="ChEBI" id="CHEBI:61977"/>
        <dbReference type="EC" id="3.1.3.16"/>
    </reaction>
</comment>
<evidence type="ECO:0000256" key="6">
    <source>
        <dbReference type="ARBA" id="ARBA00029458"/>
    </source>
</evidence>
<dbReference type="InterPro" id="IPR011159">
    <property type="entry name" value="PPPtase_PPZ/Ppq1"/>
</dbReference>